<dbReference type="EMBL" id="JAJVKT010000022">
    <property type="protein sequence ID" value="MCE7510262.1"/>
    <property type="molecule type" value="Genomic_DNA"/>
</dbReference>
<dbReference type="Proteomes" id="UP001107961">
    <property type="component" value="Unassembled WGS sequence"/>
</dbReference>
<proteinExistence type="predicted"/>
<accession>A0A9Q3W8H2</accession>
<organism evidence="1 2">
    <name type="scientific">Alloalcanivorax xenomutans</name>
    <dbReference type="NCBI Taxonomy" id="1094342"/>
    <lineage>
        <taxon>Bacteria</taxon>
        <taxon>Pseudomonadati</taxon>
        <taxon>Pseudomonadota</taxon>
        <taxon>Gammaproteobacteria</taxon>
        <taxon>Oceanospirillales</taxon>
        <taxon>Alcanivoracaceae</taxon>
        <taxon>Alloalcanivorax</taxon>
    </lineage>
</organism>
<dbReference type="InterPro" id="IPR006522">
    <property type="entry name" value="Phage_virion_morphogenesis"/>
</dbReference>
<keyword evidence="2" id="KW-1185">Reference proteome</keyword>
<dbReference type="RefSeq" id="WP_233926051.1">
    <property type="nucleotide sequence ID" value="NZ_JAJVKT010000022.1"/>
</dbReference>
<evidence type="ECO:0000313" key="2">
    <source>
        <dbReference type="Proteomes" id="UP001107961"/>
    </source>
</evidence>
<gene>
    <name evidence="1" type="ORF">LZG35_16605</name>
</gene>
<reference evidence="1" key="1">
    <citation type="submission" date="2022-01" db="EMBL/GenBank/DDBJ databases">
        <authorList>
            <person name="Karlyshev A.V."/>
            <person name="Jaspars M."/>
        </authorList>
    </citation>
    <scope>NUCLEOTIDE SEQUENCE</scope>
    <source>
        <strain evidence="1">AGSA3-2</strain>
    </source>
</reference>
<dbReference type="Pfam" id="PF05069">
    <property type="entry name" value="Phage_tail_S"/>
    <property type="match status" value="1"/>
</dbReference>
<protein>
    <submittedName>
        <fullName evidence="1">Phage virion morphogenesis protein</fullName>
    </submittedName>
</protein>
<name>A0A9Q3W8H2_9GAMM</name>
<comment type="caution">
    <text evidence="1">The sequence shown here is derived from an EMBL/GenBank/DDBJ whole genome shotgun (WGS) entry which is preliminary data.</text>
</comment>
<sequence length="158" mass="17073">MSGVVVDVRGLAPVQRFINRLANPDLRALADSLGAELESQTRRRIAEEKTAPDGSPWAPWSAVHAATRHAGHSLLQGDGDLLDSVTYQVSGTQIRWGSPLVYAGVMREGASQGQFGTTRRGGPIPWGDIPGREFLGLSAENEDDLVGITEDWLQELMP</sequence>
<evidence type="ECO:0000313" key="1">
    <source>
        <dbReference type="EMBL" id="MCE7510262.1"/>
    </source>
</evidence>
<dbReference type="AlphaFoldDB" id="A0A9Q3W8H2"/>